<name>A0AAV2MMM2_KNICA</name>
<feature type="compositionally biased region" description="Polar residues" evidence="1">
    <location>
        <begin position="1"/>
        <end position="17"/>
    </location>
</feature>
<feature type="region of interest" description="Disordered" evidence="1">
    <location>
        <begin position="1"/>
        <end position="75"/>
    </location>
</feature>
<accession>A0AAV2MMM2</accession>
<evidence type="ECO:0000256" key="1">
    <source>
        <dbReference type="SAM" id="MobiDB-lite"/>
    </source>
</evidence>
<evidence type="ECO:0000313" key="2">
    <source>
        <dbReference type="EMBL" id="CAL1614623.1"/>
    </source>
</evidence>
<dbReference type="AlphaFoldDB" id="A0AAV2MMM2"/>
<feature type="compositionally biased region" description="Basic and acidic residues" evidence="1">
    <location>
        <begin position="18"/>
        <end position="39"/>
    </location>
</feature>
<sequence length="165" mass="18116">MISTGYGNRTSRTSETPQEVRDPRRSETRGRTSETRPRTSETGPGGLRPPRRSETRGRTSETRTQTSETDLGGSLCGIPLAGLKAESLSPGHTLLGGLTYEALAENLAKKYNFSFPHTFNRAHHLGPDTPQKLHLPESFEHANPSAAIRQQPRRGMNGKGEDHLC</sequence>
<dbReference type="EMBL" id="OZ035830">
    <property type="protein sequence ID" value="CAL1614623.1"/>
    <property type="molecule type" value="Genomic_DNA"/>
</dbReference>
<reference evidence="2 3" key="1">
    <citation type="submission" date="2024-04" db="EMBL/GenBank/DDBJ databases">
        <authorList>
            <person name="Waldvogel A.-M."/>
            <person name="Schoenle A."/>
        </authorList>
    </citation>
    <scope>NUCLEOTIDE SEQUENCE [LARGE SCALE GENOMIC DNA]</scope>
</reference>
<proteinExistence type="predicted"/>
<protein>
    <submittedName>
        <fullName evidence="2">Uncharacterized protein</fullName>
    </submittedName>
</protein>
<gene>
    <name evidence="2" type="ORF">KC01_LOCUS40659</name>
</gene>
<dbReference type="Proteomes" id="UP001497482">
    <property type="component" value="Chromosome 8"/>
</dbReference>
<feature type="compositionally biased region" description="Basic and acidic residues" evidence="1">
    <location>
        <begin position="51"/>
        <end position="61"/>
    </location>
</feature>
<evidence type="ECO:0000313" key="3">
    <source>
        <dbReference type="Proteomes" id="UP001497482"/>
    </source>
</evidence>
<feature type="region of interest" description="Disordered" evidence="1">
    <location>
        <begin position="142"/>
        <end position="165"/>
    </location>
</feature>
<organism evidence="2 3">
    <name type="scientific">Knipowitschia caucasica</name>
    <name type="common">Caucasian dwarf goby</name>
    <name type="synonym">Pomatoschistus caucasicus</name>
    <dbReference type="NCBI Taxonomy" id="637954"/>
    <lineage>
        <taxon>Eukaryota</taxon>
        <taxon>Metazoa</taxon>
        <taxon>Chordata</taxon>
        <taxon>Craniata</taxon>
        <taxon>Vertebrata</taxon>
        <taxon>Euteleostomi</taxon>
        <taxon>Actinopterygii</taxon>
        <taxon>Neopterygii</taxon>
        <taxon>Teleostei</taxon>
        <taxon>Neoteleostei</taxon>
        <taxon>Acanthomorphata</taxon>
        <taxon>Gobiaria</taxon>
        <taxon>Gobiiformes</taxon>
        <taxon>Gobioidei</taxon>
        <taxon>Gobiidae</taxon>
        <taxon>Gobiinae</taxon>
        <taxon>Knipowitschia</taxon>
    </lineage>
</organism>
<keyword evidence="3" id="KW-1185">Reference proteome</keyword>